<sequence>MTSLTWLHDIVLVNDGPDENCPGDVDVFRNLTDARAYLEHWAESVECAVFSGAGQKLIMEADQHGNVSIRAREDRVDGEAIIKAWLTRMAKAILESRRARVGKRWRSVNLGELEAQGVLPETVEGLIAYVGFTV</sequence>
<dbReference type="RefSeq" id="WP_143775992.1">
    <property type="nucleotide sequence ID" value="NZ_VKKU01000001.1"/>
</dbReference>
<evidence type="ECO:0000313" key="2">
    <source>
        <dbReference type="Proteomes" id="UP000320160"/>
    </source>
</evidence>
<dbReference type="OrthoDB" id="7595521at2"/>
<accession>A0A553WK89</accession>
<dbReference type="EMBL" id="VKKU01000001">
    <property type="protein sequence ID" value="TSB05076.1"/>
    <property type="molecule type" value="Genomic_DNA"/>
</dbReference>
<dbReference type="Proteomes" id="UP000320160">
    <property type="component" value="Unassembled WGS sequence"/>
</dbReference>
<reference evidence="1 2" key="1">
    <citation type="submission" date="2019-07" db="EMBL/GenBank/DDBJ databases">
        <authorList>
            <person name="Park M."/>
        </authorList>
    </citation>
    <scope>NUCLEOTIDE SEQUENCE [LARGE SCALE GENOMIC DNA]</scope>
    <source>
        <strain evidence="1 2">KCTC32445</strain>
    </source>
</reference>
<dbReference type="AlphaFoldDB" id="A0A553WK89"/>
<protein>
    <submittedName>
        <fullName evidence="1">Uncharacterized protein</fullName>
    </submittedName>
</protein>
<gene>
    <name evidence="1" type="ORF">FOM92_06770</name>
</gene>
<comment type="caution">
    <text evidence="1">The sequence shown here is derived from an EMBL/GenBank/DDBJ whole genome shotgun (WGS) entry which is preliminary data.</text>
</comment>
<proteinExistence type="predicted"/>
<organism evidence="1 2">
    <name type="scientific">Sphingorhabdus contaminans</name>
    <dbReference type="NCBI Taxonomy" id="1343899"/>
    <lineage>
        <taxon>Bacteria</taxon>
        <taxon>Pseudomonadati</taxon>
        <taxon>Pseudomonadota</taxon>
        <taxon>Alphaproteobacteria</taxon>
        <taxon>Sphingomonadales</taxon>
        <taxon>Sphingomonadaceae</taxon>
        <taxon>Sphingorhabdus</taxon>
    </lineage>
</organism>
<keyword evidence="2" id="KW-1185">Reference proteome</keyword>
<name>A0A553WK89_9SPHN</name>
<evidence type="ECO:0000313" key="1">
    <source>
        <dbReference type="EMBL" id="TSB05076.1"/>
    </source>
</evidence>